<evidence type="ECO:0000259" key="7">
    <source>
        <dbReference type="PROSITE" id="PS50071"/>
    </source>
</evidence>
<evidence type="ECO:0000256" key="5">
    <source>
        <dbReference type="PROSITE-ProRule" id="PRU00108"/>
    </source>
</evidence>
<keyword evidence="3 5" id="KW-0371">Homeobox</keyword>
<reference evidence="8 10" key="2">
    <citation type="journal article" date="2013" name="Nature">
        <title>Insights into bilaterian evolution from three spiralian genomes.</title>
        <authorList>
            <person name="Simakov O."/>
            <person name="Marletaz F."/>
            <person name="Cho S.J."/>
            <person name="Edsinger-Gonzales E."/>
            <person name="Havlak P."/>
            <person name="Hellsten U."/>
            <person name="Kuo D.H."/>
            <person name="Larsson T."/>
            <person name="Lv J."/>
            <person name="Arendt D."/>
            <person name="Savage R."/>
            <person name="Osoegawa K."/>
            <person name="de Jong P."/>
            <person name="Grimwood J."/>
            <person name="Chapman J.A."/>
            <person name="Shapiro H."/>
            <person name="Aerts A."/>
            <person name="Otillar R.P."/>
            <person name="Terry A.Y."/>
            <person name="Boore J.L."/>
            <person name="Grigoriev I.V."/>
            <person name="Lindberg D.R."/>
            <person name="Seaver E.C."/>
            <person name="Weisblat D.A."/>
            <person name="Putnam N.H."/>
            <person name="Rokhsar D.S."/>
        </authorList>
    </citation>
    <scope>NUCLEOTIDE SEQUENCE</scope>
</reference>
<dbReference type="eggNOG" id="KOG0489">
    <property type="taxonomic scope" value="Eukaryota"/>
</dbReference>
<evidence type="ECO:0000256" key="6">
    <source>
        <dbReference type="RuleBase" id="RU000682"/>
    </source>
</evidence>
<evidence type="ECO:0000256" key="3">
    <source>
        <dbReference type="ARBA" id="ARBA00023155"/>
    </source>
</evidence>
<dbReference type="EMBL" id="AMQM01008492">
    <property type="status" value="NOT_ANNOTATED_CDS"/>
    <property type="molecule type" value="Genomic_DNA"/>
</dbReference>
<dbReference type="PANTHER" id="PTHR24324:SF5">
    <property type="entry name" value="HEMATOPOIETICALLY-EXPRESSED HOMEOBOX PROTEIN HHEX"/>
    <property type="match status" value="1"/>
</dbReference>
<accession>T1G808</accession>
<evidence type="ECO:0000313" key="8">
    <source>
        <dbReference type="EMBL" id="ESN89953.1"/>
    </source>
</evidence>
<dbReference type="EnsemblMetazoa" id="HelroT91177">
    <property type="protein sequence ID" value="HelroP91177"/>
    <property type="gene ID" value="HelroG91177"/>
</dbReference>
<dbReference type="Proteomes" id="UP000015101">
    <property type="component" value="Unassembled WGS sequence"/>
</dbReference>
<dbReference type="PANTHER" id="PTHR24324">
    <property type="entry name" value="HOMEOBOX PROTEIN HHEX"/>
    <property type="match status" value="1"/>
</dbReference>
<dbReference type="OrthoDB" id="6159439at2759"/>
<reference evidence="9" key="3">
    <citation type="submission" date="2015-06" db="UniProtKB">
        <authorList>
            <consortium name="EnsemblMetazoa"/>
        </authorList>
    </citation>
    <scope>IDENTIFICATION</scope>
</reference>
<dbReference type="CTD" id="20217205"/>
<gene>
    <name evidence="9" type="primary">20217205</name>
    <name evidence="8" type="ORF">HELRODRAFT_91177</name>
</gene>
<dbReference type="SMART" id="SM00389">
    <property type="entry name" value="HOX"/>
    <property type="match status" value="1"/>
</dbReference>
<comment type="subcellular location">
    <subcellularLocation>
        <location evidence="1 5 6">Nucleus</location>
    </subcellularLocation>
</comment>
<dbReference type="InterPro" id="IPR051000">
    <property type="entry name" value="Homeobox_DNA-bind_prot"/>
</dbReference>
<feature type="DNA-binding region" description="Homeobox" evidence="5">
    <location>
        <begin position="5"/>
        <end position="64"/>
    </location>
</feature>
<dbReference type="Gene3D" id="1.10.10.60">
    <property type="entry name" value="Homeodomain-like"/>
    <property type="match status" value="1"/>
</dbReference>
<reference evidence="10" key="1">
    <citation type="submission" date="2012-12" db="EMBL/GenBank/DDBJ databases">
        <authorList>
            <person name="Hellsten U."/>
            <person name="Grimwood J."/>
            <person name="Chapman J.A."/>
            <person name="Shapiro H."/>
            <person name="Aerts A."/>
            <person name="Otillar R.P."/>
            <person name="Terry A.Y."/>
            <person name="Boore J.L."/>
            <person name="Simakov O."/>
            <person name="Marletaz F."/>
            <person name="Cho S.-J."/>
            <person name="Edsinger-Gonzales E."/>
            <person name="Havlak P."/>
            <person name="Kuo D.-H."/>
            <person name="Larsson T."/>
            <person name="Lv J."/>
            <person name="Arendt D."/>
            <person name="Savage R."/>
            <person name="Osoegawa K."/>
            <person name="de Jong P."/>
            <person name="Lindberg D.R."/>
            <person name="Seaver E.C."/>
            <person name="Weisblat D.A."/>
            <person name="Putnam N.H."/>
            <person name="Grigoriev I.V."/>
            <person name="Rokhsar D.S."/>
        </authorList>
    </citation>
    <scope>NUCLEOTIDE SEQUENCE</scope>
</reference>
<dbReference type="GO" id="GO:0005634">
    <property type="term" value="C:nucleus"/>
    <property type="evidence" value="ECO:0007669"/>
    <property type="project" value="UniProtKB-SubCell"/>
</dbReference>
<dbReference type="InterPro" id="IPR009057">
    <property type="entry name" value="Homeodomain-like_sf"/>
</dbReference>
<keyword evidence="2 5" id="KW-0238">DNA-binding</keyword>
<dbReference type="InterPro" id="IPR001356">
    <property type="entry name" value="HD"/>
</dbReference>
<keyword evidence="4 5" id="KW-0539">Nucleus</keyword>
<dbReference type="PROSITE" id="PS50071">
    <property type="entry name" value="HOMEOBOX_2"/>
    <property type="match status" value="1"/>
</dbReference>
<proteinExistence type="predicted"/>
<protein>
    <recommendedName>
        <fullName evidence="7">Homeobox domain-containing protein</fullName>
    </recommendedName>
</protein>
<sequence length="70" mass="8854">MIRTDKFYREGYSVEILNVLEREFSQNQYINRIDRERIVNETRLTSRQVKYWFQNRRVSEKKLRRRLLSK</sequence>
<dbReference type="HOGENOM" id="CLU_049543_10_3_1"/>
<keyword evidence="10" id="KW-1185">Reference proteome</keyword>
<dbReference type="KEGG" id="hro:HELRODRAFT_91177"/>
<evidence type="ECO:0000256" key="2">
    <source>
        <dbReference type="ARBA" id="ARBA00023125"/>
    </source>
</evidence>
<evidence type="ECO:0000256" key="4">
    <source>
        <dbReference type="ARBA" id="ARBA00023242"/>
    </source>
</evidence>
<name>T1G808_HELRO</name>
<dbReference type="EMBL" id="KB097788">
    <property type="protein sequence ID" value="ESN89953.1"/>
    <property type="molecule type" value="Genomic_DNA"/>
</dbReference>
<dbReference type="Pfam" id="PF00046">
    <property type="entry name" value="Homeodomain"/>
    <property type="match status" value="1"/>
</dbReference>
<feature type="domain" description="Homeobox" evidence="7">
    <location>
        <begin position="3"/>
        <end position="63"/>
    </location>
</feature>
<evidence type="ECO:0000313" key="10">
    <source>
        <dbReference type="Proteomes" id="UP000015101"/>
    </source>
</evidence>
<dbReference type="GO" id="GO:0003677">
    <property type="term" value="F:DNA binding"/>
    <property type="evidence" value="ECO:0007669"/>
    <property type="project" value="UniProtKB-UniRule"/>
</dbReference>
<dbReference type="InParanoid" id="T1G808"/>
<dbReference type="GeneID" id="20217205"/>
<dbReference type="AlphaFoldDB" id="T1G808"/>
<evidence type="ECO:0000313" key="9">
    <source>
        <dbReference type="EnsemblMetazoa" id="HelroP91177"/>
    </source>
</evidence>
<organism evidence="9 10">
    <name type="scientific">Helobdella robusta</name>
    <name type="common">Californian leech</name>
    <dbReference type="NCBI Taxonomy" id="6412"/>
    <lineage>
        <taxon>Eukaryota</taxon>
        <taxon>Metazoa</taxon>
        <taxon>Spiralia</taxon>
        <taxon>Lophotrochozoa</taxon>
        <taxon>Annelida</taxon>
        <taxon>Clitellata</taxon>
        <taxon>Hirudinea</taxon>
        <taxon>Rhynchobdellida</taxon>
        <taxon>Glossiphoniidae</taxon>
        <taxon>Helobdella</taxon>
    </lineage>
</organism>
<evidence type="ECO:0000256" key="1">
    <source>
        <dbReference type="ARBA" id="ARBA00004123"/>
    </source>
</evidence>
<dbReference type="RefSeq" id="XP_009031929.1">
    <property type="nucleotide sequence ID" value="XM_009033681.1"/>
</dbReference>
<dbReference type="CDD" id="cd00086">
    <property type="entry name" value="homeodomain"/>
    <property type="match status" value="1"/>
</dbReference>
<dbReference type="SUPFAM" id="SSF46689">
    <property type="entry name" value="Homeodomain-like"/>
    <property type="match status" value="1"/>
</dbReference>